<dbReference type="OMA" id="PRYRASC"/>
<dbReference type="PROSITE" id="PS50837">
    <property type="entry name" value="NACHT"/>
    <property type="match status" value="1"/>
</dbReference>
<evidence type="ECO:0000256" key="2">
    <source>
        <dbReference type="ARBA" id="ARBA00022737"/>
    </source>
</evidence>
<name>A0A1Y2LJT6_EPING</name>
<dbReference type="InterPro" id="IPR019775">
    <property type="entry name" value="WD40_repeat_CS"/>
</dbReference>
<dbReference type="EMBL" id="KZ107861">
    <property type="protein sequence ID" value="OSS43869.1"/>
    <property type="molecule type" value="Genomic_DNA"/>
</dbReference>
<accession>A0A1Y2LJT6</accession>
<dbReference type="Gene3D" id="2.130.10.10">
    <property type="entry name" value="YVTN repeat-like/Quinoprotein amine dehydrogenase"/>
    <property type="match status" value="1"/>
</dbReference>
<dbReference type="PROSITE" id="PS00678">
    <property type="entry name" value="WD_REPEATS_1"/>
    <property type="match status" value="2"/>
</dbReference>
<dbReference type="FunFam" id="3.40.50.300:FF:001638">
    <property type="entry name" value="NACHT and WD40 domain protein"/>
    <property type="match status" value="1"/>
</dbReference>
<dbReference type="PROSITE" id="PS50294">
    <property type="entry name" value="WD_REPEATS_REGION"/>
    <property type="match status" value="2"/>
</dbReference>
<dbReference type="AlphaFoldDB" id="A0A1Y2LJT6"/>
<dbReference type="PANTHER" id="PTHR10039">
    <property type="entry name" value="AMELOGENIN"/>
    <property type="match status" value="1"/>
</dbReference>
<gene>
    <name evidence="5" type="ORF">B5807_11702</name>
</gene>
<proteinExistence type="predicted"/>
<evidence type="ECO:0000259" key="4">
    <source>
        <dbReference type="PROSITE" id="PS50837"/>
    </source>
</evidence>
<evidence type="ECO:0000313" key="5">
    <source>
        <dbReference type="EMBL" id="OSS43869.1"/>
    </source>
</evidence>
<dbReference type="PANTHER" id="PTHR10039:SF14">
    <property type="entry name" value="NACHT DOMAIN-CONTAINING PROTEIN"/>
    <property type="match status" value="1"/>
</dbReference>
<dbReference type="SMART" id="SM00320">
    <property type="entry name" value="WD40"/>
    <property type="match status" value="2"/>
</dbReference>
<dbReference type="SUPFAM" id="SSF50978">
    <property type="entry name" value="WD40 repeat-like"/>
    <property type="match status" value="1"/>
</dbReference>
<feature type="repeat" description="WD" evidence="3">
    <location>
        <begin position="774"/>
        <end position="815"/>
    </location>
</feature>
<feature type="domain" description="NACHT" evidence="4">
    <location>
        <begin position="202"/>
        <end position="423"/>
    </location>
</feature>
<dbReference type="Pfam" id="PF24883">
    <property type="entry name" value="NPHP3_N"/>
    <property type="match status" value="1"/>
</dbReference>
<dbReference type="STRING" id="105696.A0A1Y2LJT6"/>
<sequence>MFRWYQKATKCYVYLSDVSARKRKFGDTDVDFAWKPAFTSSRWFTRGWTLQELVAPRVVEFFSRDWHNLGDRVSLKTQIHEVTTIPLAVLEGPPLSQINVSERLGWGRDRCTNLVEDAAYSLSGVLDVEIMPVYGEGSQEAFRRLHDEIQKRKECLRDLRPTDPRDDRKRILDTKGGLLEGSYRWVLENSSFRQWHDDPQSQLPWIKGDPGKGKTMLLCGIIDELQKTTASTPYVVYFFCQATDSRINSATAVLRGLLYLLVSQQPALTAHVRKRYDEAGRSIFEDANAWIVLTETFVDVLQDPNLDTAYILVDALDECTTDLPKLLRFLAQQSSASSRVKWIVSSRNWPEIEAQLGRAEQKIRLSLELNAESVSAAVSVFIEHKASQLAQEKKYDKKIQDAVFEHLTTNANGTFLWVALVCQALETTATRNVLRKLSSFPPGLDALYERMMQQFGASDDAELCKQVLATIALVYRPVTLSELVSLVKLLENLTEEAEVWEIIGLCGSFLTLRGETVYFVHQSAQDFLLKKASDDVFPDGIEATHQVIFSRSLALLSKTLRRDMYGLEAPGLSIDDIEPLTTGPLAQSRYQCIYWIDHLCDSRSMSGANSTKDAQVLAAVREFVENKYLYWLEALSLYKSIAKGMTLITKPWLLVQEMEGGGRLTKLLQDARRFIMYYKGPIENYPFQTYFSALLFSPTESAIRRLFRHDEPKSITVKPAMSSSWSACLQTLEGHSGYVMSVAFSHDSTRLASASWDNTVKLWDASSGEYLQTLEGHSSVVSSVAFSHDSNRLASASWDNTVKLWDASSGECLQTFNVGKTITNLSLDPVGSYISTEIGKFAINIPQTFDHAATAKAAHPQHLSVSLSSDKTWIKHENKDILWIPSEYRPSCSSVRGTMVAIGVGSGKMWTCTINM</sequence>
<dbReference type="InterPro" id="IPR036322">
    <property type="entry name" value="WD40_repeat_dom_sf"/>
</dbReference>
<dbReference type="PROSITE" id="PS50082">
    <property type="entry name" value="WD_REPEATS_2"/>
    <property type="match status" value="2"/>
</dbReference>
<protein>
    <recommendedName>
        <fullName evidence="4">NACHT domain-containing protein</fullName>
    </recommendedName>
</protein>
<evidence type="ECO:0000256" key="3">
    <source>
        <dbReference type="PROSITE-ProRule" id="PRU00221"/>
    </source>
</evidence>
<evidence type="ECO:0000256" key="1">
    <source>
        <dbReference type="ARBA" id="ARBA00022574"/>
    </source>
</evidence>
<reference evidence="5 6" key="1">
    <citation type="journal article" date="2017" name="Genome Announc.">
        <title>Genome sequence of the saprophytic ascomycete Epicoccum nigrum ICMP 19927 strain isolated from New Zealand.</title>
        <authorList>
            <person name="Fokin M."/>
            <person name="Fleetwood D."/>
            <person name="Weir B.S."/>
            <person name="Villas-Boas S.G."/>
        </authorList>
    </citation>
    <scope>NUCLEOTIDE SEQUENCE [LARGE SCALE GENOMIC DNA]</scope>
    <source>
        <strain evidence="5 6">ICMP 19927</strain>
    </source>
</reference>
<dbReference type="InParanoid" id="A0A1Y2LJT6"/>
<evidence type="ECO:0000313" key="6">
    <source>
        <dbReference type="Proteomes" id="UP000193240"/>
    </source>
</evidence>
<dbReference type="InterPro" id="IPR001680">
    <property type="entry name" value="WD40_rpt"/>
</dbReference>
<dbReference type="InterPro" id="IPR015943">
    <property type="entry name" value="WD40/YVTN_repeat-like_dom_sf"/>
</dbReference>
<dbReference type="Gene3D" id="3.40.50.300">
    <property type="entry name" value="P-loop containing nucleotide triphosphate hydrolases"/>
    <property type="match status" value="1"/>
</dbReference>
<dbReference type="Pfam" id="PF00400">
    <property type="entry name" value="WD40"/>
    <property type="match status" value="2"/>
</dbReference>
<dbReference type="SUPFAM" id="SSF52540">
    <property type="entry name" value="P-loop containing nucleoside triphosphate hydrolases"/>
    <property type="match status" value="1"/>
</dbReference>
<keyword evidence="1 3" id="KW-0853">WD repeat</keyword>
<dbReference type="InterPro" id="IPR027417">
    <property type="entry name" value="P-loop_NTPase"/>
</dbReference>
<feature type="repeat" description="WD" evidence="3">
    <location>
        <begin position="732"/>
        <end position="773"/>
    </location>
</feature>
<keyword evidence="2" id="KW-0677">Repeat</keyword>
<keyword evidence="6" id="KW-1185">Reference proteome</keyword>
<dbReference type="Proteomes" id="UP000193240">
    <property type="component" value="Unassembled WGS sequence"/>
</dbReference>
<dbReference type="InterPro" id="IPR056884">
    <property type="entry name" value="NPHP3-like_N"/>
</dbReference>
<dbReference type="InterPro" id="IPR007111">
    <property type="entry name" value="NACHT_NTPase"/>
</dbReference>
<organism evidence="5 6">
    <name type="scientific">Epicoccum nigrum</name>
    <name type="common">Soil fungus</name>
    <name type="synonym">Epicoccum purpurascens</name>
    <dbReference type="NCBI Taxonomy" id="105696"/>
    <lineage>
        <taxon>Eukaryota</taxon>
        <taxon>Fungi</taxon>
        <taxon>Dikarya</taxon>
        <taxon>Ascomycota</taxon>
        <taxon>Pezizomycotina</taxon>
        <taxon>Dothideomycetes</taxon>
        <taxon>Pleosporomycetidae</taxon>
        <taxon>Pleosporales</taxon>
        <taxon>Pleosporineae</taxon>
        <taxon>Didymellaceae</taxon>
        <taxon>Epicoccum</taxon>
    </lineage>
</organism>